<keyword evidence="3" id="KW-1185">Reference proteome</keyword>
<dbReference type="PANTHER" id="PTHR46890:SF48">
    <property type="entry name" value="RNA-DIRECTED DNA POLYMERASE"/>
    <property type="match status" value="1"/>
</dbReference>
<sequence length="766" mass="87445">MKLISWNVRGLGKPRAVNRLRNSLRGNHPHILFLMETKLDRRRMEKVRCSCGFVFGIDVDAVGSRGGLSLGWKHDIDVTLLSFSGSHIDAIIKEDEAQWRFTGFYGNPVEHKRSESWSLLRQLESHQNLPWLVVGDFNEITYSFEKKGGRLRHERNMAGFRDVLEDCNLSDLGFNGVWYTWERGRLAENNVRERLDRAVANPRWWDLHENYSVSHLSHTISDHFPILVDTVGQTMQRPMARGEVFRFDANWVLEDEAAQIIKNCWESSSATVPEKLHETGCALMSWSRDHKKQTTAQKRAMMLKLKELTSCDPDEETLAELIEVKLGLNLEADKEEYFWEQRSRSNWLHHGNQNTSFFHNQATYRKRKNIIKGLLDINGEWVTEDRDLLDVATAYFKNLFQTSSPSAATTILEKVTPKMTTEMNQVLMKPFTADEVWMAVKCMAPMKASGMDGFPALFYQKFWGIIGPDISNFCLAILNGNADMEEINNTQIVLIPKVDHPRNMADFRPISLCNLIFKIVSKVLACRLAPMLEPCIDKAQGAFIPRRQISDLSKAYDRVEWLFLEGMLLKIGFAEGWVRLIMKCVRTVTYSFCMNGCNDNRFYPSRGLRQGDPLSPYLFLVCAEGLSTLMNEAHALKTIKAATIGRERLVVGHLLFADDCILFGDASVEGASNMKGLLQNFGNASGQRVNFGKSLVFFSSNVDPSLREQIGMLLGVRVSLNPEKYLGLPTMVGRNKKEAFSYYMERYNKKTNNWGVRFLSMGGRKS</sequence>
<evidence type="ECO:0000259" key="1">
    <source>
        <dbReference type="PROSITE" id="PS50878"/>
    </source>
</evidence>
<evidence type="ECO:0000313" key="3">
    <source>
        <dbReference type="Proteomes" id="UP001165190"/>
    </source>
</evidence>
<dbReference type="InterPro" id="IPR000477">
    <property type="entry name" value="RT_dom"/>
</dbReference>
<feature type="domain" description="Reverse transcriptase" evidence="1">
    <location>
        <begin position="476"/>
        <end position="718"/>
    </location>
</feature>
<dbReference type="PANTHER" id="PTHR46890">
    <property type="entry name" value="NON-LTR RETROLELEMENT REVERSE TRANSCRIPTASE-LIKE PROTEIN-RELATED"/>
    <property type="match status" value="1"/>
</dbReference>
<dbReference type="InterPro" id="IPR036691">
    <property type="entry name" value="Endo/exonu/phosph_ase_sf"/>
</dbReference>
<dbReference type="OrthoDB" id="991485at2759"/>
<dbReference type="EMBL" id="BSYR01000011">
    <property type="protein sequence ID" value="GMI75496.1"/>
    <property type="molecule type" value="Genomic_DNA"/>
</dbReference>
<proteinExistence type="predicted"/>
<dbReference type="Pfam" id="PF03372">
    <property type="entry name" value="Exo_endo_phos"/>
    <property type="match status" value="1"/>
</dbReference>
<organism evidence="2 3">
    <name type="scientific">Hibiscus trionum</name>
    <name type="common">Flower of an hour</name>
    <dbReference type="NCBI Taxonomy" id="183268"/>
    <lineage>
        <taxon>Eukaryota</taxon>
        <taxon>Viridiplantae</taxon>
        <taxon>Streptophyta</taxon>
        <taxon>Embryophyta</taxon>
        <taxon>Tracheophyta</taxon>
        <taxon>Spermatophyta</taxon>
        <taxon>Magnoliopsida</taxon>
        <taxon>eudicotyledons</taxon>
        <taxon>Gunneridae</taxon>
        <taxon>Pentapetalae</taxon>
        <taxon>rosids</taxon>
        <taxon>malvids</taxon>
        <taxon>Malvales</taxon>
        <taxon>Malvaceae</taxon>
        <taxon>Malvoideae</taxon>
        <taxon>Hibiscus</taxon>
    </lineage>
</organism>
<dbReference type="CDD" id="cd01650">
    <property type="entry name" value="RT_nLTR_like"/>
    <property type="match status" value="1"/>
</dbReference>
<protein>
    <recommendedName>
        <fullName evidence="1">Reverse transcriptase domain-containing protein</fullName>
    </recommendedName>
</protein>
<dbReference type="InterPro" id="IPR005135">
    <property type="entry name" value="Endo/exonuclease/phosphatase"/>
</dbReference>
<comment type="caution">
    <text evidence="2">The sequence shown here is derived from an EMBL/GenBank/DDBJ whole genome shotgun (WGS) entry which is preliminary data.</text>
</comment>
<dbReference type="SUPFAM" id="SSF56219">
    <property type="entry name" value="DNase I-like"/>
    <property type="match status" value="1"/>
</dbReference>
<evidence type="ECO:0000313" key="2">
    <source>
        <dbReference type="EMBL" id="GMI75496.1"/>
    </source>
</evidence>
<gene>
    <name evidence="2" type="ORF">HRI_001218900</name>
</gene>
<dbReference type="SUPFAM" id="SSF56672">
    <property type="entry name" value="DNA/RNA polymerases"/>
    <property type="match status" value="1"/>
</dbReference>
<dbReference type="Pfam" id="PF00078">
    <property type="entry name" value="RVT_1"/>
    <property type="match status" value="1"/>
</dbReference>
<dbReference type="InterPro" id="IPR052343">
    <property type="entry name" value="Retrotransposon-Effector_Assoc"/>
</dbReference>
<dbReference type="GO" id="GO:0003824">
    <property type="term" value="F:catalytic activity"/>
    <property type="evidence" value="ECO:0007669"/>
    <property type="project" value="InterPro"/>
</dbReference>
<accession>A0A9W7HDL1</accession>
<dbReference type="Gene3D" id="3.60.10.10">
    <property type="entry name" value="Endonuclease/exonuclease/phosphatase"/>
    <property type="match status" value="1"/>
</dbReference>
<name>A0A9W7HDL1_HIBTR</name>
<dbReference type="PROSITE" id="PS50878">
    <property type="entry name" value="RT_POL"/>
    <property type="match status" value="1"/>
</dbReference>
<reference evidence="2" key="1">
    <citation type="submission" date="2023-05" db="EMBL/GenBank/DDBJ databases">
        <title>Genome and transcriptome analyses reveal genes involved in the formation of fine ridges on petal epidermal cells in Hibiscus trionum.</title>
        <authorList>
            <person name="Koshimizu S."/>
            <person name="Masuda S."/>
            <person name="Ishii T."/>
            <person name="Shirasu K."/>
            <person name="Hoshino A."/>
            <person name="Arita M."/>
        </authorList>
    </citation>
    <scope>NUCLEOTIDE SEQUENCE</scope>
    <source>
        <strain evidence="2">Hamamatsu line</strain>
    </source>
</reference>
<dbReference type="Proteomes" id="UP001165190">
    <property type="component" value="Unassembled WGS sequence"/>
</dbReference>
<dbReference type="InterPro" id="IPR043502">
    <property type="entry name" value="DNA/RNA_pol_sf"/>
</dbReference>
<dbReference type="AlphaFoldDB" id="A0A9W7HDL1"/>